<sequence length="205" mass="22156">MRPRQTRIIVATVVLAVSSALVLTGCSSNSDTNTGLSAQYRDGGTKNYVSGDGTVTQVPTANRKTVIDFDEVSSDGEPMRSADLQGKVVVLNFWYAACPPCRAEAKHLNTVWDRYQDQNVQMIGVNVRDAKGTADAFERRFNIPYPSVLDNDQARMQLALSGEVAPNAVPTTIVLDTKGRVAARIVGAIDGPGTLSTLIDDELRR</sequence>
<dbReference type="InterPro" id="IPR000866">
    <property type="entry name" value="AhpC/TSA"/>
</dbReference>
<evidence type="ECO:0000256" key="6">
    <source>
        <dbReference type="SAM" id="SignalP"/>
    </source>
</evidence>
<evidence type="ECO:0000256" key="4">
    <source>
        <dbReference type="ARBA" id="ARBA00023157"/>
    </source>
</evidence>
<dbReference type="EMBL" id="JABMCG010000067">
    <property type="protein sequence ID" value="NUU26947.1"/>
    <property type="molecule type" value="Genomic_DNA"/>
</dbReference>
<evidence type="ECO:0000256" key="5">
    <source>
        <dbReference type="ARBA" id="ARBA00023284"/>
    </source>
</evidence>
<dbReference type="AlphaFoldDB" id="A0A850DND5"/>
<gene>
    <name evidence="8" type="ORF">HP467_02300</name>
</gene>
<reference evidence="8 9" key="1">
    <citation type="submission" date="2020-05" db="EMBL/GenBank/DDBJ databases">
        <title>Genome Sequencing of Type Strains.</title>
        <authorList>
            <person name="Lemaire J.F."/>
            <person name="Inderbitzin P."/>
            <person name="Gregorio O.A."/>
            <person name="Collins S.B."/>
            <person name="Wespe N."/>
            <person name="Knight-Connoni V."/>
        </authorList>
    </citation>
    <scope>NUCLEOTIDE SEQUENCE [LARGE SCALE GENOMIC DNA]</scope>
    <source>
        <strain evidence="8 9">DSM 20512</strain>
    </source>
</reference>
<feature type="chain" id="PRO_5038340524" evidence="6">
    <location>
        <begin position="23"/>
        <end position="205"/>
    </location>
</feature>
<dbReference type="InterPro" id="IPR013766">
    <property type="entry name" value="Thioredoxin_domain"/>
</dbReference>
<comment type="subcellular location">
    <subcellularLocation>
        <location evidence="1">Cell envelope</location>
    </subcellularLocation>
</comment>
<dbReference type="PROSITE" id="PS51257">
    <property type="entry name" value="PROKAR_LIPOPROTEIN"/>
    <property type="match status" value="1"/>
</dbReference>
<feature type="signal peptide" evidence="6">
    <location>
        <begin position="1"/>
        <end position="22"/>
    </location>
</feature>
<keyword evidence="3" id="KW-0812">Transmembrane</keyword>
<evidence type="ECO:0000256" key="3">
    <source>
        <dbReference type="ARBA" id="ARBA00022968"/>
    </source>
</evidence>
<evidence type="ECO:0000313" key="8">
    <source>
        <dbReference type="EMBL" id="NUU26947.1"/>
    </source>
</evidence>
<dbReference type="PANTHER" id="PTHR42852">
    <property type="entry name" value="THIOL:DISULFIDE INTERCHANGE PROTEIN DSBE"/>
    <property type="match status" value="1"/>
</dbReference>
<organism evidence="8 9">
    <name type="scientific">Curtobacterium citreum</name>
    <dbReference type="NCBI Taxonomy" id="2036"/>
    <lineage>
        <taxon>Bacteria</taxon>
        <taxon>Bacillati</taxon>
        <taxon>Actinomycetota</taxon>
        <taxon>Actinomycetes</taxon>
        <taxon>Micrococcales</taxon>
        <taxon>Microbacteriaceae</taxon>
        <taxon>Curtobacterium</taxon>
    </lineage>
</organism>
<name>A0A850DND5_9MICO</name>
<keyword evidence="5" id="KW-0676">Redox-active center</keyword>
<dbReference type="SUPFAM" id="SSF52833">
    <property type="entry name" value="Thioredoxin-like"/>
    <property type="match status" value="1"/>
</dbReference>
<accession>A0A850DND5</accession>
<keyword evidence="6" id="KW-0732">Signal</keyword>
<dbReference type="InterPro" id="IPR036249">
    <property type="entry name" value="Thioredoxin-like_sf"/>
</dbReference>
<dbReference type="GO" id="GO:0016491">
    <property type="term" value="F:oxidoreductase activity"/>
    <property type="evidence" value="ECO:0007669"/>
    <property type="project" value="InterPro"/>
</dbReference>
<protein>
    <submittedName>
        <fullName evidence="8">TlpA family protein disulfide reductase</fullName>
    </submittedName>
</protein>
<evidence type="ECO:0000313" key="9">
    <source>
        <dbReference type="Proteomes" id="UP000539146"/>
    </source>
</evidence>
<dbReference type="GO" id="GO:0017004">
    <property type="term" value="P:cytochrome complex assembly"/>
    <property type="evidence" value="ECO:0007669"/>
    <property type="project" value="UniProtKB-KW"/>
</dbReference>
<dbReference type="GO" id="GO:0030313">
    <property type="term" value="C:cell envelope"/>
    <property type="evidence" value="ECO:0007669"/>
    <property type="project" value="UniProtKB-SubCell"/>
</dbReference>
<dbReference type="PANTHER" id="PTHR42852:SF6">
    <property type="entry name" value="THIOL:DISULFIDE INTERCHANGE PROTEIN DSBE"/>
    <property type="match status" value="1"/>
</dbReference>
<dbReference type="Pfam" id="PF00578">
    <property type="entry name" value="AhpC-TSA"/>
    <property type="match status" value="1"/>
</dbReference>
<dbReference type="PROSITE" id="PS51352">
    <property type="entry name" value="THIOREDOXIN_2"/>
    <property type="match status" value="1"/>
</dbReference>
<dbReference type="Proteomes" id="UP000539146">
    <property type="component" value="Unassembled WGS sequence"/>
</dbReference>
<feature type="domain" description="Thioredoxin" evidence="7">
    <location>
        <begin position="60"/>
        <end position="205"/>
    </location>
</feature>
<proteinExistence type="predicted"/>
<keyword evidence="2" id="KW-0201">Cytochrome c-type biogenesis</keyword>
<evidence type="ECO:0000256" key="1">
    <source>
        <dbReference type="ARBA" id="ARBA00004196"/>
    </source>
</evidence>
<dbReference type="GO" id="GO:0016209">
    <property type="term" value="F:antioxidant activity"/>
    <property type="evidence" value="ECO:0007669"/>
    <property type="project" value="InterPro"/>
</dbReference>
<dbReference type="Gene3D" id="3.40.30.10">
    <property type="entry name" value="Glutaredoxin"/>
    <property type="match status" value="1"/>
</dbReference>
<dbReference type="InterPro" id="IPR050553">
    <property type="entry name" value="Thioredoxin_ResA/DsbE_sf"/>
</dbReference>
<dbReference type="CDD" id="cd02966">
    <property type="entry name" value="TlpA_like_family"/>
    <property type="match status" value="1"/>
</dbReference>
<comment type="caution">
    <text evidence="8">The sequence shown here is derived from an EMBL/GenBank/DDBJ whole genome shotgun (WGS) entry which is preliminary data.</text>
</comment>
<evidence type="ECO:0000259" key="7">
    <source>
        <dbReference type="PROSITE" id="PS51352"/>
    </source>
</evidence>
<keyword evidence="4" id="KW-1015">Disulfide bond</keyword>
<evidence type="ECO:0000256" key="2">
    <source>
        <dbReference type="ARBA" id="ARBA00022748"/>
    </source>
</evidence>
<keyword evidence="3" id="KW-0735">Signal-anchor</keyword>